<evidence type="ECO:0000313" key="11">
    <source>
        <dbReference type="Proteomes" id="UP000675664"/>
    </source>
</evidence>
<evidence type="ECO:0000256" key="6">
    <source>
        <dbReference type="ARBA" id="ARBA00023002"/>
    </source>
</evidence>
<dbReference type="Gene3D" id="3.40.50.740">
    <property type="match status" value="2"/>
</dbReference>
<dbReference type="EMBL" id="JAGSND010000004">
    <property type="protein sequence ID" value="MBR0597918.1"/>
    <property type="molecule type" value="Genomic_DNA"/>
</dbReference>
<dbReference type="Gene3D" id="2.20.25.90">
    <property type="entry name" value="ADC-like domains"/>
    <property type="match status" value="1"/>
</dbReference>
<dbReference type="PANTHER" id="PTHR43742">
    <property type="entry name" value="TRIMETHYLAMINE-N-OXIDE REDUCTASE"/>
    <property type="match status" value="1"/>
</dbReference>
<dbReference type="AlphaFoldDB" id="A0A8J7W2E5"/>
<evidence type="ECO:0000259" key="9">
    <source>
        <dbReference type="PROSITE" id="PS51669"/>
    </source>
</evidence>
<organism evidence="10 11">
    <name type="scientific">Sinanaerobacter chloroacetimidivorans</name>
    <dbReference type="NCBI Taxonomy" id="2818044"/>
    <lineage>
        <taxon>Bacteria</taxon>
        <taxon>Bacillati</taxon>
        <taxon>Bacillota</taxon>
        <taxon>Clostridia</taxon>
        <taxon>Peptostreptococcales</taxon>
        <taxon>Anaerovoracaceae</taxon>
        <taxon>Sinanaerobacter</taxon>
    </lineage>
</organism>
<evidence type="ECO:0000313" key="10">
    <source>
        <dbReference type="EMBL" id="MBR0597918.1"/>
    </source>
</evidence>
<dbReference type="InterPro" id="IPR006656">
    <property type="entry name" value="Mopterin_OxRdtase"/>
</dbReference>
<dbReference type="InterPro" id="IPR050612">
    <property type="entry name" value="Prok_Mopterin_Oxidored"/>
</dbReference>
<keyword evidence="3" id="KW-0500">Molybdenum</keyword>
<dbReference type="InterPro" id="IPR009010">
    <property type="entry name" value="Asp_de-COase-like_dom_sf"/>
</dbReference>
<keyword evidence="7" id="KW-0408">Iron</keyword>
<dbReference type="GO" id="GO:0051539">
    <property type="term" value="F:4 iron, 4 sulfur cluster binding"/>
    <property type="evidence" value="ECO:0007669"/>
    <property type="project" value="UniProtKB-KW"/>
</dbReference>
<comment type="similarity">
    <text evidence="1">Belongs to the prokaryotic molybdopterin-containing oxidoreductase family.</text>
</comment>
<dbReference type="InterPro" id="IPR006963">
    <property type="entry name" value="Mopterin_OxRdtase_4Fe-4S_dom"/>
</dbReference>
<keyword evidence="8" id="KW-0411">Iron-sulfur</keyword>
<gene>
    <name evidence="10" type="ORF">KCX82_08545</name>
</gene>
<reference evidence="10" key="1">
    <citation type="submission" date="2021-04" db="EMBL/GenBank/DDBJ databases">
        <title>Sinoanaerobacter chloroacetimidivorans sp. nov., an obligate anaerobic bacterium isolated from anaerobic sludge.</title>
        <authorList>
            <person name="Bao Y."/>
        </authorList>
    </citation>
    <scope>NUCLEOTIDE SEQUENCE</scope>
    <source>
        <strain evidence="10">BAD-6</strain>
    </source>
</reference>
<evidence type="ECO:0000256" key="8">
    <source>
        <dbReference type="ARBA" id="ARBA00023014"/>
    </source>
</evidence>
<reference evidence="10" key="2">
    <citation type="submission" date="2021-04" db="EMBL/GenBank/DDBJ databases">
        <authorList>
            <person name="Liu J."/>
        </authorList>
    </citation>
    <scope>NUCLEOTIDE SEQUENCE</scope>
    <source>
        <strain evidence="10">BAD-6</strain>
    </source>
</reference>
<keyword evidence="6" id="KW-0560">Oxidoreductase</keyword>
<dbReference type="PROSITE" id="PS51669">
    <property type="entry name" value="4FE4S_MOW_BIS_MGD"/>
    <property type="match status" value="1"/>
</dbReference>
<evidence type="ECO:0000256" key="4">
    <source>
        <dbReference type="ARBA" id="ARBA00022723"/>
    </source>
</evidence>
<comment type="caution">
    <text evidence="10">The sequence shown here is derived from an EMBL/GenBank/DDBJ whole genome shotgun (WGS) entry which is preliminary data.</text>
</comment>
<dbReference type="Proteomes" id="UP000675664">
    <property type="component" value="Unassembled WGS sequence"/>
</dbReference>
<keyword evidence="2" id="KW-0004">4Fe-4S</keyword>
<sequence length="894" mass="101033">MNTVIERYTDMLLNKDFSDSMLLSPYEWKETDPSQIGEKKTLYGLCRHCMQGDCATLVHMEDGVVVKVEGRDDVPPNYGSLCPRGNSAIMSLYNPYRVKVPMVRTNPQKGLDVDPRWKEVSWDEALNIVAKELKKVRDEDPRGLVICEGWGERDTILRIPFRVAYGTPNEIGSHGPLCTVHYATGLIHGNFPVSIVDLEYCEYHITLGRSLGPNFATTGGTRKLTKALERGMKLICIDPRCSYEASKGEWIPVRPGTDYAFLLAMAHTMFYEIQTYDREFLINRTNSCYLIGSDGNYKRDEKLNKPLIWDFNTGSAVPFDTEGASPALEGSYPYHNEILHTAFTLVRDGFITYTPEWAESICTIPAETIRRIAHDFVSHARIGSTIEVDGFVFPFRPVSLNTERNVTNHKGGTYGDLTGKIINMLVGNIEVPGGCLGSGYRGALAIEPGDDGTMKPGYEAVPKEFHYPPDHIGLEEFFPNCHTTPHLAVNAILEPEKYYIDYEVKAWFSVGGNPIRMNAEPEKYVKAFQKIPFSVSIAYHMDEPAIMADVLLPEHSFLERLRVAPFYPQHQSISNEVSGLQMIQMRQPVPTLFNTMHVDDIFMELAERIGILYGEDGLNDCINHGEDWIIKDHGLNLKDPYKLDLNTRYTLTELFDRQIRSWKFGDGTGFEELNKAGYKAYWQPKKNFYLYYYYPGNQTKHEFYFQHLKNTGDTLKKNLRANGITFPGVQDENEIFDLYKPIPYWVKNSESNAPSEYDLWAINWKTPYFSSDVGNVVGNPWLAELYKADPFEAVICINTETAKKKALKDGDPVTVSSRYGSIDGIVRTSELFHPDTLGISGGYGGGNKHGNPLNRKGPNFNALISTEIHTLDPVSAGQEMAPKVKIVKRKGKKQ</sequence>
<dbReference type="Pfam" id="PF00384">
    <property type="entry name" value="Molybdopterin"/>
    <property type="match status" value="1"/>
</dbReference>
<dbReference type="SUPFAM" id="SSF53706">
    <property type="entry name" value="Formate dehydrogenase/DMSO reductase, domains 1-3"/>
    <property type="match status" value="1"/>
</dbReference>
<dbReference type="RefSeq" id="WP_227018043.1">
    <property type="nucleotide sequence ID" value="NZ_JAGSND010000004.1"/>
</dbReference>
<dbReference type="PANTHER" id="PTHR43742:SF9">
    <property type="entry name" value="TETRATHIONATE REDUCTASE SUBUNIT A"/>
    <property type="match status" value="1"/>
</dbReference>
<evidence type="ECO:0000256" key="1">
    <source>
        <dbReference type="ARBA" id="ARBA00010312"/>
    </source>
</evidence>
<name>A0A8J7W2E5_9FIRM</name>
<dbReference type="Gene3D" id="2.40.40.20">
    <property type="match status" value="1"/>
</dbReference>
<dbReference type="GO" id="GO:0043546">
    <property type="term" value="F:molybdopterin cofactor binding"/>
    <property type="evidence" value="ECO:0007669"/>
    <property type="project" value="InterPro"/>
</dbReference>
<accession>A0A8J7W2E5</accession>
<dbReference type="GO" id="GO:0046872">
    <property type="term" value="F:metal ion binding"/>
    <property type="evidence" value="ECO:0007669"/>
    <property type="project" value="UniProtKB-KW"/>
</dbReference>
<evidence type="ECO:0000256" key="5">
    <source>
        <dbReference type="ARBA" id="ARBA00022729"/>
    </source>
</evidence>
<dbReference type="GO" id="GO:0016491">
    <property type="term" value="F:oxidoreductase activity"/>
    <property type="evidence" value="ECO:0007669"/>
    <property type="project" value="UniProtKB-KW"/>
</dbReference>
<dbReference type="Gene3D" id="3.40.228.10">
    <property type="entry name" value="Dimethylsulfoxide Reductase, domain 2"/>
    <property type="match status" value="1"/>
</dbReference>
<keyword evidence="4" id="KW-0479">Metal-binding</keyword>
<keyword evidence="5" id="KW-0732">Signal</keyword>
<evidence type="ECO:0000256" key="2">
    <source>
        <dbReference type="ARBA" id="ARBA00022485"/>
    </source>
</evidence>
<dbReference type="Pfam" id="PF04879">
    <property type="entry name" value="Molybdop_Fe4S4"/>
    <property type="match status" value="1"/>
</dbReference>
<dbReference type="Pfam" id="PF01568">
    <property type="entry name" value="Molydop_binding"/>
    <property type="match status" value="1"/>
</dbReference>
<feature type="domain" description="4Fe-4S Mo/W bis-MGD-type" evidence="9">
    <location>
        <begin position="39"/>
        <end position="96"/>
    </location>
</feature>
<dbReference type="SUPFAM" id="SSF50692">
    <property type="entry name" value="ADC-like"/>
    <property type="match status" value="1"/>
</dbReference>
<dbReference type="InterPro" id="IPR006657">
    <property type="entry name" value="MoPterin_dinucl-bd_dom"/>
</dbReference>
<evidence type="ECO:0000256" key="7">
    <source>
        <dbReference type="ARBA" id="ARBA00023004"/>
    </source>
</evidence>
<keyword evidence="11" id="KW-1185">Reference proteome</keyword>
<proteinExistence type="inferred from homology"/>
<dbReference type="SMART" id="SM00926">
    <property type="entry name" value="Molybdop_Fe4S4"/>
    <property type="match status" value="1"/>
</dbReference>
<evidence type="ECO:0000256" key="3">
    <source>
        <dbReference type="ARBA" id="ARBA00022505"/>
    </source>
</evidence>
<protein>
    <submittedName>
        <fullName evidence="10">Molybdopterin-dependent oxidoreductase</fullName>
    </submittedName>
</protein>